<evidence type="ECO:0000256" key="5">
    <source>
        <dbReference type="PROSITE-ProRule" id="PRU00023"/>
    </source>
</evidence>
<keyword evidence="3" id="KW-0677">Repeat</keyword>
<feature type="region of interest" description="Disordered" evidence="6">
    <location>
        <begin position="1"/>
        <end position="63"/>
    </location>
</feature>
<dbReference type="InterPro" id="IPR051226">
    <property type="entry name" value="PP1_Regulatory_Subunit"/>
</dbReference>
<reference evidence="8" key="1">
    <citation type="submission" date="2025-08" db="UniProtKB">
        <authorList>
            <consortium name="Ensembl"/>
        </authorList>
    </citation>
    <scope>IDENTIFICATION</scope>
</reference>
<feature type="repeat" description="ANK" evidence="5">
    <location>
        <begin position="280"/>
        <end position="312"/>
    </location>
</feature>
<feature type="repeat" description="ANK" evidence="5">
    <location>
        <begin position="247"/>
        <end position="279"/>
    </location>
</feature>
<evidence type="ECO:0000256" key="6">
    <source>
        <dbReference type="SAM" id="MobiDB-lite"/>
    </source>
</evidence>
<protein>
    <recommendedName>
        <fullName evidence="7">cGMP-dependent protein kinase interacting domain-containing protein</fullName>
    </recommendedName>
</protein>
<feature type="region of interest" description="Disordered" evidence="6">
    <location>
        <begin position="340"/>
        <end position="502"/>
    </location>
</feature>
<dbReference type="SMART" id="SM00248">
    <property type="entry name" value="ANK"/>
    <property type="match status" value="4"/>
</dbReference>
<feature type="domain" description="cGMP-dependent protein kinase interacting" evidence="7">
    <location>
        <begin position="594"/>
        <end position="686"/>
    </location>
</feature>
<dbReference type="OMA" id="AWGPDTQ"/>
<keyword evidence="9" id="KW-1185">Reference proteome</keyword>
<dbReference type="GO" id="GO:0019901">
    <property type="term" value="F:protein kinase binding"/>
    <property type="evidence" value="ECO:0007669"/>
    <property type="project" value="InterPro"/>
</dbReference>
<organism evidence="8 9">
    <name type="scientific">Mola mola</name>
    <name type="common">Ocean sunfish</name>
    <name type="synonym">Tetraodon mola</name>
    <dbReference type="NCBI Taxonomy" id="94237"/>
    <lineage>
        <taxon>Eukaryota</taxon>
        <taxon>Metazoa</taxon>
        <taxon>Chordata</taxon>
        <taxon>Craniata</taxon>
        <taxon>Vertebrata</taxon>
        <taxon>Euteleostomi</taxon>
        <taxon>Actinopterygii</taxon>
        <taxon>Neopterygii</taxon>
        <taxon>Teleostei</taxon>
        <taxon>Neoteleostei</taxon>
        <taxon>Acanthomorphata</taxon>
        <taxon>Eupercaria</taxon>
        <taxon>Tetraodontiformes</taxon>
        <taxon>Molidae</taxon>
        <taxon>Mola</taxon>
    </lineage>
</organism>
<dbReference type="InterPro" id="IPR002110">
    <property type="entry name" value="Ankyrin_rpt"/>
</dbReference>
<dbReference type="GO" id="GO:0019208">
    <property type="term" value="F:phosphatase regulator activity"/>
    <property type="evidence" value="ECO:0007669"/>
    <property type="project" value="TreeGrafter"/>
</dbReference>
<dbReference type="PANTHER" id="PTHR24179:SF27">
    <property type="entry name" value="PROTEIN PHOSPHATASE 1 REGULATORY SUBUNIT 12C"/>
    <property type="match status" value="1"/>
</dbReference>
<evidence type="ECO:0000256" key="3">
    <source>
        <dbReference type="ARBA" id="ARBA00022737"/>
    </source>
</evidence>
<evidence type="ECO:0000313" key="9">
    <source>
        <dbReference type="Proteomes" id="UP000261620"/>
    </source>
</evidence>
<dbReference type="GO" id="GO:0005737">
    <property type="term" value="C:cytoplasm"/>
    <property type="evidence" value="ECO:0007669"/>
    <property type="project" value="UniProtKB-SubCell"/>
</dbReference>
<feature type="compositionally biased region" description="Basic residues" evidence="6">
    <location>
        <begin position="485"/>
        <end position="495"/>
    </location>
</feature>
<dbReference type="Gene3D" id="6.10.140.390">
    <property type="match status" value="1"/>
</dbReference>
<feature type="repeat" description="ANK" evidence="5">
    <location>
        <begin position="121"/>
        <end position="153"/>
    </location>
</feature>
<evidence type="ECO:0000256" key="4">
    <source>
        <dbReference type="ARBA" id="ARBA00023043"/>
    </source>
</evidence>
<dbReference type="Pfam" id="PF12796">
    <property type="entry name" value="Ank_2"/>
    <property type="match status" value="2"/>
</dbReference>
<feature type="compositionally biased region" description="Basic and acidic residues" evidence="6">
    <location>
        <begin position="373"/>
        <end position="388"/>
    </location>
</feature>
<accession>A0A3Q4AWA5</accession>
<dbReference type="STRING" id="94237.ENSMMOP00000009090"/>
<dbReference type="PROSITE" id="PS50088">
    <property type="entry name" value="ANK_REPEAT"/>
    <property type="match status" value="4"/>
</dbReference>
<dbReference type="AlphaFoldDB" id="A0A3Q4AWA5"/>
<proteinExistence type="predicted"/>
<feature type="repeat" description="ANK" evidence="5">
    <location>
        <begin position="154"/>
        <end position="186"/>
    </location>
</feature>
<dbReference type="InterPro" id="IPR031775">
    <property type="entry name" value="PRKG1_interact"/>
</dbReference>
<dbReference type="SUPFAM" id="SSF48403">
    <property type="entry name" value="Ankyrin repeat"/>
    <property type="match status" value="1"/>
</dbReference>
<comment type="subcellular location">
    <subcellularLocation>
        <location evidence="1">Cytoplasm</location>
    </subcellularLocation>
</comment>
<dbReference type="Pfam" id="PF15898">
    <property type="entry name" value="PRKG1_interact"/>
    <property type="match status" value="1"/>
</dbReference>
<dbReference type="Proteomes" id="UP000261620">
    <property type="component" value="Unplaced"/>
</dbReference>
<dbReference type="Ensembl" id="ENSMMOT00000009251.1">
    <property type="protein sequence ID" value="ENSMMOP00000009090.1"/>
    <property type="gene ID" value="ENSMMOG00000007019.1"/>
</dbReference>
<dbReference type="PANTHER" id="PTHR24179">
    <property type="entry name" value="PROTEIN PHOSPHATASE 1 REGULATORY SUBUNIT 12"/>
    <property type="match status" value="1"/>
</dbReference>
<sequence length="686" mass="76231">MGDSAKTKRREQLKRWEGSYTDKASAVARRGWRGDAENGSQEPEAELGDPQRDQLVSVSKDESSPLLKRRKRVRFESAAEFLAACASGDTEEAKLMLKEAEETNGRNGEDVPEIINCSNADGITALHQACIDGSMEMVTFLMEHNANVNRADSEGWTPLHVAASCGYPDIADFLLQRGADLSAVNCDGDVPLDVALDEATESLLQGYTLKLGVDVESAKRLEEEQIMTDARTWLKDGLPADVRNPKTGATPLHVAAAKGYLEALKMLCQCGLDVSAKDFDGWTPLHAAAHWGQGDACRFLAEQLCNMEAHSNAGQTPFDVADESVEELLEELSQKQANWRNERSILDRQNQQGSTTANTQNKRRRLVSVCRMSSKDKMNVQDQSKERGVSGSLELSEEKESSPENCTESSPDAESETTPAFNPCDKEPEEKDDDEKDQDKTNRTARVQPTPQTRDGTVESPNNLNADRRKFQAPVRDEESESQRKARSRMMRQSRRSTQGVTLTDLKEAEKTVSKPADLPARTIQPVSPIITVTPAERDTDPVKLEELEGEKRLGVRERRRGRKERRSTGIAQLGAEVRVNLPAVGAVLSVSLQLYFKVLQENLALKDTLQEMELLLSQNKVELERLRQSQESSTVRPALLELDRFGKVKNVPTMPLQVLGDLRADNQRLKDENAALIRVISKLSR</sequence>
<feature type="compositionally biased region" description="Polar residues" evidence="6">
    <location>
        <begin position="405"/>
        <end position="420"/>
    </location>
</feature>
<keyword evidence="4 5" id="KW-0040">ANK repeat</keyword>
<reference evidence="8" key="2">
    <citation type="submission" date="2025-09" db="UniProtKB">
        <authorList>
            <consortium name="Ensembl"/>
        </authorList>
    </citation>
    <scope>IDENTIFICATION</scope>
</reference>
<dbReference type="InterPro" id="IPR036770">
    <property type="entry name" value="Ankyrin_rpt-contain_sf"/>
</dbReference>
<name>A0A3Q4AWA5_MOLML</name>
<dbReference type="Gene3D" id="1.25.40.20">
    <property type="entry name" value="Ankyrin repeat-containing domain"/>
    <property type="match status" value="2"/>
</dbReference>
<keyword evidence="2" id="KW-0963">Cytoplasm</keyword>
<evidence type="ECO:0000256" key="1">
    <source>
        <dbReference type="ARBA" id="ARBA00004496"/>
    </source>
</evidence>
<dbReference type="FunFam" id="1.25.40.20:FF:000004">
    <property type="entry name" value="Phosphatase 1 regulatory subunit 12A"/>
    <property type="match status" value="1"/>
</dbReference>
<dbReference type="GO" id="GO:0004857">
    <property type="term" value="F:enzyme inhibitor activity"/>
    <property type="evidence" value="ECO:0007669"/>
    <property type="project" value="TreeGrafter"/>
</dbReference>
<evidence type="ECO:0000313" key="8">
    <source>
        <dbReference type="Ensembl" id="ENSMMOP00000009090.1"/>
    </source>
</evidence>
<feature type="compositionally biased region" description="Polar residues" evidence="6">
    <location>
        <begin position="444"/>
        <end position="465"/>
    </location>
</feature>
<evidence type="ECO:0000256" key="2">
    <source>
        <dbReference type="ARBA" id="ARBA00022490"/>
    </source>
</evidence>
<evidence type="ECO:0000259" key="7">
    <source>
        <dbReference type="Pfam" id="PF15898"/>
    </source>
</evidence>
<dbReference type="PROSITE" id="PS50297">
    <property type="entry name" value="ANK_REP_REGION"/>
    <property type="match status" value="3"/>
</dbReference>
<feature type="compositionally biased region" description="Polar residues" evidence="6">
    <location>
        <begin position="347"/>
        <end position="360"/>
    </location>
</feature>
<feature type="compositionally biased region" description="Basic and acidic residues" evidence="6">
    <location>
        <begin position="466"/>
        <end position="484"/>
    </location>
</feature>
<dbReference type="Gene3D" id="6.10.250.1820">
    <property type="match status" value="1"/>
</dbReference>